<dbReference type="AlphaFoldDB" id="A0A8T3CG33"/>
<protein>
    <submittedName>
        <fullName evidence="3">Uncharacterized protein</fullName>
    </submittedName>
</protein>
<organism evidence="3 4">
    <name type="scientific">Albula goreensis</name>
    <dbReference type="NCBI Taxonomy" id="1534307"/>
    <lineage>
        <taxon>Eukaryota</taxon>
        <taxon>Metazoa</taxon>
        <taxon>Chordata</taxon>
        <taxon>Craniata</taxon>
        <taxon>Vertebrata</taxon>
        <taxon>Euteleostomi</taxon>
        <taxon>Actinopterygii</taxon>
        <taxon>Neopterygii</taxon>
        <taxon>Teleostei</taxon>
        <taxon>Albuliformes</taxon>
        <taxon>Albulidae</taxon>
        <taxon>Albula</taxon>
    </lineage>
</organism>
<accession>A0A8T3CG33</accession>
<evidence type="ECO:0000256" key="2">
    <source>
        <dbReference type="SAM" id="SignalP"/>
    </source>
</evidence>
<feature type="region of interest" description="Disordered" evidence="1">
    <location>
        <begin position="116"/>
        <end position="150"/>
    </location>
</feature>
<feature type="signal peptide" evidence="2">
    <location>
        <begin position="1"/>
        <end position="30"/>
    </location>
</feature>
<dbReference type="EMBL" id="JAERUA010000025">
    <property type="protein sequence ID" value="KAI1882262.1"/>
    <property type="molecule type" value="Genomic_DNA"/>
</dbReference>
<feature type="chain" id="PRO_5035756698" evidence="2">
    <location>
        <begin position="31"/>
        <end position="248"/>
    </location>
</feature>
<keyword evidence="2" id="KW-0732">Signal</keyword>
<gene>
    <name evidence="3" type="ORF">AGOR_G00248870</name>
</gene>
<reference evidence="3" key="1">
    <citation type="submission" date="2021-01" db="EMBL/GenBank/DDBJ databases">
        <authorList>
            <person name="Zahm M."/>
            <person name="Roques C."/>
            <person name="Cabau C."/>
            <person name="Klopp C."/>
            <person name="Donnadieu C."/>
            <person name="Jouanno E."/>
            <person name="Lampietro C."/>
            <person name="Louis A."/>
            <person name="Herpin A."/>
            <person name="Echchiki A."/>
            <person name="Berthelot C."/>
            <person name="Parey E."/>
            <person name="Roest-Crollius H."/>
            <person name="Braasch I."/>
            <person name="Postlethwait J."/>
            <person name="Bobe J."/>
            <person name="Montfort J."/>
            <person name="Bouchez O."/>
            <person name="Begum T."/>
            <person name="Mejri S."/>
            <person name="Adams A."/>
            <person name="Chen W.-J."/>
            <person name="Guiguen Y."/>
        </authorList>
    </citation>
    <scope>NUCLEOTIDE SEQUENCE</scope>
    <source>
        <tissue evidence="3">Blood</tissue>
    </source>
</reference>
<comment type="caution">
    <text evidence="3">The sequence shown here is derived from an EMBL/GenBank/DDBJ whole genome shotgun (WGS) entry which is preliminary data.</text>
</comment>
<feature type="region of interest" description="Disordered" evidence="1">
    <location>
        <begin position="168"/>
        <end position="210"/>
    </location>
</feature>
<evidence type="ECO:0000313" key="3">
    <source>
        <dbReference type="EMBL" id="KAI1882262.1"/>
    </source>
</evidence>
<proteinExistence type="predicted"/>
<name>A0A8T3CG33_9TELE</name>
<keyword evidence="4" id="KW-1185">Reference proteome</keyword>
<dbReference type="Proteomes" id="UP000829720">
    <property type="component" value="Unassembled WGS sequence"/>
</dbReference>
<evidence type="ECO:0000256" key="1">
    <source>
        <dbReference type="SAM" id="MobiDB-lite"/>
    </source>
</evidence>
<evidence type="ECO:0000313" key="4">
    <source>
        <dbReference type="Proteomes" id="UP000829720"/>
    </source>
</evidence>
<sequence>MWKATSSRRTRSPFLALFLAVLHGFGLVEPASDPSSLLAANFGDPKRYVHIPQASSDIEKVNPQITSNGQFKRRSSYSVGILNAETPDPQTRLRVTSSRYLVTGAEGNAHSSTYHGRHGCLFPQHHVPHGGDPARSPDEVKSVYQLGPGQPSNSLSLLNWVVQRQRRRKRRSQDVDSSDPLCLHNQRGRCTTLQKEEQQQPQDPGPELPEQTHAISKETITVTSDDPFNVVQPPGGLVAPAVWGWIRP</sequence>
<dbReference type="OrthoDB" id="10589735at2759"/>